<dbReference type="AlphaFoldDB" id="A0AA97P1K3"/>
<dbReference type="EMBL" id="JH793883">
    <property type="protein sequence ID" value="ELQ40269.1"/>
    <property type="molecule type" value="Genomic_DNA"/>
</dbReference>
<dbReference type="Proteomes" id="UP000011086">
    <property type="component" value="Unassembled WGS sequence"/>
</dbReference>
<accession>A0AA97P1K3</accession>
<name>A0AA97P1K3_PYRO3</name>
<protein>
    <submittedName>
        <fullName evidence="1">Uncharacterized protein</fullName>
    </submittedName>
</protein>
<proteinExistence type="predicted"/>
<gene>
    <name evidence="1" type="ORF">OOU_Y34scaffold00453g12</name>
</gene>
<reference evidence="1" key="1">
    <citation type="journal article" date="2012" name="PLoS Genet.">
        <title>Comparative analysis of the genomes of two field isolates of the rice blast fungus Magnaporthe oryzae.</title>
        <authorList>
            <person name="Xue M."/>
            <person name="Yang J."/>
            <person name="Li Z."/>
            <person name="Hu S."/>
            <person name="Yao N."/>
            <person name="Dean R.A."/>
            <person name="Zhao W."/>
            <person name="Shen M."/>
            <person name="Zhang H."/>
            <person name="Li C."/>
            <person name="Liu L."/>
            <person name="Cao L."/>
            <person name="Xu X."/>
            <person name="Xing Y."/>
            <person name="Hsiang T."/>
            <person name="Zhang Z."/>
            <person name="Xu J.R."/>
            <person name="Peng Y.L."/>
        </authorList>
    </citation>
    <scope>NUCLEOTIDE SEQUENCE</scope>
    <source>
        <strain evidence="1">Y34</strain>
    </source>
</reference>
<sequence length="131" mass="14107">MTTFLYLAKCGKGRGCLAFSVLQTLEVREKLEQGATLVGCPLVLKTAHPLVFPDTIKPELLMESLRNNSALAIELADAYLMSYLNSRLSDQDTIGAVRLHAGSFLICCDGDLGSYVSIAGHTDLVFSALPT</sequence>
<evidence type="ECO:0000313" key="1">
    <source>
        <dbReference type="EMBL" id="ELQ40269.1"/>
    </source>
</evidence>
<organism evidence="1">
    <name type="scientific">Pyricularia oryzae (strain Y34)</name>
    <name type="common">Rice blast fungus</name>
    <name type="synonym">Magnaporthe oryzae</name>
    <dbReference type="NCBI Taxonomy" id="1143189"/>
    <lineage>
        <taxon>Eukaryota</taxon>
        <taxon>Fungi</taxon>
        <taxon>Dikarya</taxon>
        <taxon>Ascomycota</taxon>
        <taxon>Pezizomycotina</taxon>
        <taxon>Sordariomycetes</taxon>
        <taxon>Sordariomycetidae</taxon>
        <taxon>Magnaporthales</taxon>
        <taxon>Pyriculariaceae</taxon>
        <taxon>Pyricularia</taxon>
    </lineage>
</organism>